<comment type="caution">
    <text evidence="1">The sequence shown here is derived from an EMBL/GenBank/DDBJ whole genome shotgun (WGS) entry which is preliminary data.</text>
</comment>
<gene>
    <name evidence="1" type="ORF">GJ668_05400</name>
</gene>
<evidence type="ECO:0000313" key="1">
    <source>
        <dbReference type="EMBL" id="MTW20530.1"/>
    </source>
</evidence>
<accession>A0A6N8EAN9</accession>
<dbReference type="AlphaFoldDB" id="A0A6N8EAN9"/>
<name>A0A6N8EAN9_9GAMM</name>
<dbReference type="Proteomes" id="UP000434044">
    <property type="component" value="Unassembled WGS sequence"/>
</dbReference>
<evidence type="ECO:0000313" key="2">
    <source>
        <dbReference type="Proteomes" id="UP000434044"/>
    </source>
</evidence>
<reference evidence="1 2" key="1">
    <citation type="submission" date="2019-11" db="EMBL/GenBank/DDBJ databases">
        <title>Whole-genome sequence of the anaerobic purple sulfur bacterium Allochromatium palmeri DSM 15591.</title>
        <authorList>
            <person name="Kyndt J.A."/>
            <person name="Meyer T.E."/>
        </authorList>
    </citation>
    <scope>NUCLEOTIDE SEQUENCE [LARGE SCALE GENOMIC DNA]</scope>
    <source>
        <strain evidence="1 2">DSM 15591</strain>
    </source>
</reference>
<dbReference type="OrthoDB" id="7067351at2"/>
<sequence length="77" mass="8524">MSQQIDYQILLQEVIKTAREAAQQSSETDSPFERGLKAAYYDILDVAKTQAEIMEVPLTEIGLDGVEIADYITSKAA</sequence>
<dbReference type="RefSeq" id="WP_155449125.1">
    <property type="nucleotide sequence ID" value="NZ_WNKT01000007.1"/>
</dbReference>
<protein>
    <submittedName>
        <fullName evidence="1">Uncharacterized protein</fullName>
    </submittedName>
</protein>
<proteinExistence type="predicted"/>
<organism evidence="1 2">
    <name type="scientific">Allochromatium palmeri</name>
    <dbReference type="NCBI Taxonomy" id="231048"/>
    <lineage>
        <taxon>Bacteria</taxon>
        <taxon>Pseudomonadati</taxon>
        <taxon>Pseudomonadota</taxon>
        <taxon>Gammaproteobacteria</taxon>
        <taxon>Chromatiales</taxon>
        <taxon>Chromatiaceae</taxon>
        <taxon>Allochromatium</taxon>
    </lineage>
</organism>
<keyword evidence="2" id="KW-1185">Reference proteome</keyword>
<dbReference type="EMBL" id="WNKT01000007">
    <property type="protein sequence ID" value="MTW20530.1"/>
    <property type="molecule type" value="Genomic_DNA"/>
</dbReference>